<dbReference type="Pfam" id="PF05838">
    <property type="entry name" value="Glyco_hydro_108"/>
    <property type="match status" value="1"/>
</dbReference>
<dbReference type="InterPro" id="IPR023346">
    <property type="entry name" value="Lysozyme-like_dom_sf"/>
</dbReference>
<reference evidence="3" key="1">
    <citation type="submission" date="2020-04" db="EMBL/GenBank/DDBJ databases">
        <authorList>
            <person name="Chiriac C."/>
            <person name="Salcher M."/>
            <person name="Ghai R."/>
            <person name="Kavagutti S V."/>
        </authorList>
    </citation>
    <scope>NUCLEOTIDE SEQUENCE</scope>
</reference>
<feature type="domain" description="Peptidoglycan binding" evidence="2">
    <location>
        <begin position="96"/>
        <end position="161"/>
    </location>
</feature>
<feature type="domain" description="TtsA-like Glycoside hydrolase family 108" evidence="1">
    <location>
        <begin position="12"/>
        <end position="93"/>
    </location>
</feature>
<dbReference type="EMBL" id="LR796173">
    <property type="protein sequence ID" value="CAB4123563.1"/>
    <property type="molecule type" value="Genomic_DNA"/>
</dbReference>
<evidence type="ECO:0000259" key="1">
    <source>
        <dbReference type="Pfam" id="PF05838"/>
    </source>
</evidence>
<gene>
    <name evidence="3" type="ORF">UFOVP32_63</name>
    <name evidence="4" type="ORF">UFOVP50_13</name>
</gene>
<dbReference type="CDD" id="cd13926">
    <property type="entry name" value="N-acetylmuramidase_GH108"/>
    <property type="match status" value="1"/>
</dbReference>
<evidence type="ECO:0000313" key="3">
    <source>
        <dbReference type="EMBL" id="CAB4122754.1"/>
    </source>
</evidence>
<organism evidence="3">
    <name type="scientific">uncultured Caudovirales phage</name>
    <dbReference type="NCBI Taxonomy" id="2100421"/>
    <lineage>
        <taxon>Viruses</taxon>
        <taxon>Duplodnaviria</taxon>
        <taxon>Heunggongvirae</taxon>
        <taxon>Uroviricota</taxon>
        <taxon>Caudoviricetes</taxon>
        <taxon>Peduoviridae</taxon>
        <taxon>Maltschvirus</taxon>
        <taxon>Maltschvirus maltsch</taxon>
    </lineage>
</organism>
<dbReference type="EMBL" id="LR796160">
    <property type="protein sequence ID" value="CAB4122754.1"/>
    <property type="molecule type" value="Genomic_DNA"/>
</dbReference>
<dbReference type="InterPro" id="IPR018537">
    <property type="entry name" value="Peptidoglycan-bd_3"/>
</dbReference>
<dbReference type="Pfam" id="PF09374">
    <property type="entry name" value="PG_binding_3"/>
    <property type="match status" value="1"/>
</dbReference>
<evidence type="ECO:0000313" key="4">
    <source>
        <dbReference type="EMBL" id="CAB4123563.1"/>
    </source>
</evidence>
<protein>
    <submittedName>
        <fullName evidence="4">ZliS Lysozyme family protein</fullName>
    </submittedName>
</protein>
<evidence type="ECO:0000259" key="2">
    <source>
        <dbReference type="Pfam" id="PF09374"/>
    </source>
</evidence>
<name>A0A6J5KKJ2_9CAUD</name>
<sequence length="179" mass="19512">MRENFVPALLLTLAHEGGWSDNPKDPGGATMKGVTIATFTFYLGRQATKDELRKITDAQIADIYQRLYWEPSGGDMLPVGMDVAVFDAAVNVGPARAIRWVQQIVGATPDGAMGRQTANAVMNYAKTNGVRAMIEAFNAKRQGYYESLPTFATFGKGWTRRTHEVGEFALASLKGSTFA</sequence>
<dbReference type="InterPro" id="IPR008565">
    <property type="entry name" value="TtsA-like_GH18_dom"/>
</dbReference>
<dbReference type="SUPFAM" id="SSF53955">
    <property type="entry name" value="Lysozyme-like"/>
    <property type="match status" value="1"/>
</dbReference>
<accession>A0A6J5KKJ2</accession>
<proteinExistence type="predicted"/>
<dbReference type="Gene3D" id="1.20.141.10">
    <property type="entry name" value="Chitosanase, subunit A, domain 1"/>
    <property type="match status" value="1"/>
</dbReference>